<dbReference type="EMBL" id="HBFQ01009452">
    <property type="protein sequence ID" value="CAD8832254.1"/>
    <property type="molecule type" value="Transcribed_RNA"/>
</dbReference>
<name>A0A7S1EZ09_NOCSC</name>
<feature type="region of interest" description="Disordered" evidence="1">
    <location>
        <begin position="298"/>
        <end position="357"/>
    </location>
</feature>
<feature type="region of interest" description="Disordered" evidence="1">
    <location>
        <begin position="113"/>
        <end position="136"/>
    </location>
</feature>
<feature type="region of interest" description="Disordered" evidence="1">
    <location>
        <begin position="212"/>
        <end position="245"/>
    </location>
</feature>
<protein>
    <submittedName>
        <fullName evidence="2">Uncharacterized protein</fullName>
    </submittedName>
</protein>
<gene>
    <name evidence="2" type="ORF">NSCI0253_LOCUS6601</name>
</gene>
<organism evidence="2">
    <name type="scientific">Noctiluca scintillans</name>
    <name type="common">Sea sparkle</name>
    <name type="synonym">Red tide dinoflagellate</name>
    <dbReference type="NCBI Taxonomy" id="2966"/>
    <lineage>
        <taxon>Eukaryota</taxon>
        <taxon>Sar</taxon>
        <taxon>Alveolata</taxon>
        <taxon>Dinophyceae</taxon>
        <taxon>Noctilucales</taxon>
        <taxon>Noctilucaceae</taxon>
        <taxon>Noctiluca</taxon>
    </lineage>
</organism>
<reference evidence="2" key="1">
    <citation type="submission" date="2021-01" db="EMBL/GenBank/DDBJ databases">
        <authorList>
            <person name="Corre E."/>
            <person name="Pelletier E."/>
            <person name="Niang G."/>
            <person name="Scheremetjew M."/>
            <person name="Finn R."/>
            <person name="Kale V."/>
            <person name="Holt S."/>
            <person name="Cochrane G."/>
            <person name="Meng A."/>
            <person name="Brown T."/>
            <person name="Cohen L."/>
        </authorList>
    </citation>
    <scope>NUCLEOTIDE SEQUENCE</scope>
</reference>
<dbReference type="AlphaFoldDB" id="A0A7S1EZ09"/>
<feature type="compositionally biased region" description="Polar residues" evidence="1">
    <location>
        <begin position="226"/>
        <end position="235"/>
    </location>
</feature>
<feature type="compositionally biased region" description="Polar residues" evidence="1">
    <location>
        <begin position="127"/>
        <end position="136"/>
    </location>
</feature>
<proteinExistence type="predicted"/>
<accession>A0A7S1EZ09</accession>
<evidence type="ECO:0000313" key="2">
    <source>
        <dbReference type="EMBL" id="CAD8832254.1"/>
    </source>
</evidence>
<sequence length="391" mass="41964">MPSAGGRIRLLWRLRTNVLLCPGNLQTHRPICRHCSGGSRTPIRCLPLGEHVRLDRMQADLESLTDVTLKHRDLLRIAATWDLAAQTSGKLEERREALRQELVGLRDLEALNPRREPPASVGAKTAHLSSEASQSVAVEDGPASERLQLTGLSPLAVGSFAATCLLGGVLWQRHVANREVVVPPSVVVAGEPVEPTAISGPSPCSVVAPIEEQSAPEKLPTPATRLGSSTSQVEDQNGKESEAAPGALRLTDDRILRVGLVLVCVGVVSWCIWNRFSDSSSAQTAGETATKRMPQLVAMSSGSSEEVDGTPSHSDSCQQIVPPPEPTQYAISTPPTPLRQDARVSRPSLGPLGFDDDYEVNPMTQSVRGVVHGVSERRSFFEKFPKSGVGN</sequence>
<evidence type="ECO:0000256" key="1">
    <source>
        <dbReference type="SAM" id="MobiDB-lite"/>
    </source>
</evidence>